<comment type="caution">
    <text evidence="2">The sequence shown here is derived from an EMBL/GenBank/DDBJ whole genome shotgun (WGS) entry which is preliminary data.</text>
</comment>
<keyword evidence="1" id="KW-0812">Transmembrane</keyword>
<feature type="transmembrane region" description="Helical" evidence="1">
    <location>
        <begin position="44"/>
        <end position="64"/>
    </location>
</feature>
<proteinExistence type="predicted"/>
<organism evidence="2 3">
    <name type="scientific">Micavibrio aeruginosavorus</name>
    <dbReference type="NCBI Taxonomy" id="349221"/>
    <lineage>
        <taxon>Bacteria</taxon>
        <taxon>Pseudomonadati</taxon>
        <taxon>Bdellovibrionota</taxon>
        <taxon>Bdellovibrionia</taxon>
        <taxon>Bdellovibrionales</taxon>
        <taxon>Pseudobdellovibrionaceae</taxon>
        <taxon>Micavibrio</taxon>
    </lineage>
</organism>
<dbReference type="Proteomes" id="UP000249739">
    <property type="component" value="Unassembled WGS sequence"/>
</dbReference>
<dbReference type="AlphaFoldDB" id="A0A2W5FKL4"/>
<sequence>MKHLFKISVPEERPTLKYLSRNFLLGYDSSAIAYVYYKGFILNLILNLMFISVYWLIYFLPASAHLEKLNSLKQNPVEIFVQNYMQTLPLSFIIVGFYLLLLISFNWQEVRKNFILGFDLQQKVKEIVKKNNGVTVKFISLYVATLIIFPCFIFFSFPQIYAFLSEYDLYNYFYDFRAQNRMNLFLYSAIAVICAHANYIVSTKIIFLLVEVLFFKSRLTDN</sequence>
<keyword evidence="1" id="KW-1133">Transmembrane helix</keyword>
<name>A0A2W5FKL4_9BACT</name>
<evidence type="ECO:0000313" key="2">
    <source>
        <dbReference type="EMBL" id="PZP55708.1"/>
    </source>
</evidence>
<gene>
    <name evidence="2" type="ORF">DI586_05985</name>
</gene>
<accession>A0A2W5FKL4</accession>
<keyword evidence="1" id="KW-0472">Membrane</keyword>
<reference evidence="2 3" key="1">
    <citation type="submission" date="2017-08" db="EMBL/GenBank/DDBJ databases">
        <title>Infants hospitalized years apart are colonized by the same room-sourced microbial strains.</title>
        <authorList>
            <person name="Brooks B."/>
            <person name="Olm M.R."/>
            <person name="Firek B.A."/>
            <person name="Baker R."/>
            <person name="Thomas B.C."/>
            <person name="Morowitz M.J."/>
            <person name="Banfield J.F."/>
        </authorList>
    </citation>
    <scope>NUCLEOTIDE SEQUENCE [LARGE SCALE GENOMIC DNA]</scope>
    <source>
        <strain evidence="2">S2_006_000_R2_64</strain>
    </source>
</reference>
<evidence type="ECO:0000313" key="3">
    <source>
        <dbReference type="Proteomes" id="UP000249739"/>
    </source>
</evidence>
<feature type="transmembrane region" description="Helical" evidence="1">
    <location>
        <begin position="84"/>
        <end position="105"/>
    </location>
</feature>
<dbReference type="EMBL" id="QFOT01000054">
    <property type="protein sequence ID" value="PZP55708.1"/>
    <property type="molecule type" value="Genomic_DNA"/>
</dbReference>
<feature type="transmembrane region" description="Helical" evidence="1">
    <location>
        <begin position="139"/>
        <end position="164"/>
    </location>
</feature>
<protein>
    <submittedName>
        <fullName evidence="2">Uncharacterized protein</fullName>
    </submittedName>
</protein>
<evidence type="ECO:0000256" key="1">
    <source>
        <dbReference type="SAM" id="Phobius"/>
    </source>
</evidence>
<feature type="transmembrane region" description="Helical" evidence="1">
    <location>
        <begin position="184"/>
        <end position="210"/>
    </location>
</feature>